<comment type="caution">
    <text evidence="1">The sequence shown here is derived from an EMBL/GenBank/DDBJ whole genome shotgun (WGS) entry which is preliminary data.</text>
</comment>
<proteinExistence type="predicted"/>
<organism evidence="1 2">
    <name type="scientific">Desulfobacter latus</name>
    <dbReference type="NCBI Taxonomy" id="2292"/>
    <lineage>
        <taxon>Bacteria</taxon>
        <taxon>Pseudomonadati</taxon>
        <taxon>Thermodesulfobacteriota</taxon>
        <taxon>Desulfobacteria</taxon>
        <taxon>Desulfobacterales</taxon>
        <taxon>Desulfobacteraceae</taxon>
        <taxon>Desulfobacter</taxon>
    </lineage>
</organism>
<gene>
    <name evidence="1" type="ORF">HXW94_17985</name>
</gene>
<dbReference type="RefSeq" id="WP_178368291.1">
    <property type="nucleotide sequence ID" value="NZ_JACADJ010000124.1"/>
</dbReference>
<dbReference type="EMBL" id="JACADJ010000124">
    <property type="protein sequence ID" value="NWH06843.1"/>
    <property type="molecule type" value="Genomic_DNA"/>
</dbReference>
<evidence type="ECO:0000313" key="2">
    <source>
        <dbReference type="Proteomes" id="UP000553343"/>
    </source>
</evidence>
<reference evidence="1 2" key="1">
    <citation type="submission" date="2020-06" db="EMBL/GenBank/DDBJ databases">
        <title>High-quality draft genome of sulfate reducer Desulfobacter latus type strain AcrS2 isolated from marine sediment.</title>
        <authorList>
            <person name="Hoppe M."/>
            <person name="Larsen C.K."/>
            <person name="Marshall I.P.G."/>
            <person name="Schramm A."/>
            <person name="Marietou A.G."/>
        </authorList>
    </citation>
    <scope>NUCLEOTIDE SEQUENCE [LARGE SCALE GENOMIC DNA]</scope>
    <source>
        <strain evidence="1 2">AcRS2</strain>
    </source>
</reference>
<sequence>MKLPIRTEPIIVESWWARSSGITLPKVNCRKAPLAIAMNSIGIHMSMYRVKKIHLFKEVRFFTLPNAPFTGGYGGKQSTRPEQGIGYTGYAAIPALIAPDIVDLKVLKNINK</sequence>
<accession>A0A850T4Z6</accession>
<dbReference type="Proteomes" id="UP000553343">
    <property type="component" value="Unassembled WGS sequence"/>
</dbReference>
<keyword evidence="2" id="KW-1185">Reference proteome</keyword>
<protein>
    <submittedName>
        <fullName evidence="1">Uncharacterized protein</fullName>
    </submittedName>
</protein>
<dbReference type="AlphaFoldDB" id="A0A850T4Z6"/>
<evidence type="ECO:0000313" key="1">
    <source>
        <dbReference type="EMBL" id="NWH06843.1"/>
    </source>
</evidence>
<name>A0A850T4Z6_9BACT</name>